<evidence type="ECO:0000313" key="1">
    <source>
        <dbReference type="EMBL" id="QJA59867.1"/>
    </source>
</evidence>
<protein>
    <submittedName>
        <fullName evidence="2">Uncharacterized protein</fullName>
    </submittedName>
</protein>
<reference evidence="2" key="1">
    <citation type="submission" date="2020-03" db="EMBL/GenBank/DDBJ databases">
        <title>The deep terrestrial virosphere.</title>
        <authorList>
            <person name="Holmfeldt K."/>
            <person name="Nilsson E."/>
            <person name="Simone D."/>
            <person name="Lopez-Fernandez M."/>
            <person name="Wu X."/>
            <person name="de Brujin I."/>
            <person name="Lundin D."/>
            <person name="Andersson A."/>
            <person name="Bertilsson S."/>
            <person name="Dopson M."/>
        </authorList>
    </citation>
    <scope>NUCLEOTIDE SEQUENCE</scope>
    <source>
        <strain evidence="2">MM415A02328</strain>
        <strain evidence="1">MM415B01222</strain>
    </source>
</reference>
<name>A0A6M3JUE7_9ZZZZ</name>
<accession>A0A6M3JUE7</accession>
<dbReference type="AlphaFoldDB" id="A0A6M3JUE7"/>
<organism evidence="2">
    <name type="scientific">viral metagenome</name>
    <dbReference type="NCBI Taxonomy" id="1070528"/>
    <lineage>
        <taxon>unclassified sequences</taxon>
        <taxon>metagenomes</taxon>
        <taxon>organismal metagenomes</taxon>
    </lineage>
</organism>
<sequence length="43" mass="5029">MNEKQLVANAYHTLAARIERKSYLAIVVEWLREVWGLLSEETP</sequence>
<gene>
    <name evidence="2" type="ORF">MM415A02328_0017</name>
    <name evidence="1" type="ORF">MM415B01222_0013</name>
</gene>
<dbReference type="EMBL" id="MT141387">
    <property type="protein sequence ID" value="QJA59867.1"/>
    <property type="molecule type" value="Genomic_DNA"/>
</dbReference>
<dbReference type="EMBL" id="MT142033">
    <property type="protein sequence ID" value="QJA73530.1"/>
    <property type="molecule type" value="Genomic_DNA"/>
</dbReference>
<proteinExistence type="predicted"/>
<evidence type="ECO:0000313" key="2">
    <source>
        <dbReference type="EMBL" id="QJA73530.1"/>
    </source>
</evidence>